<dbReference type="PANTHER" id="PTHR36443">
    <property type="entry name" value="BSR5223 PROTEIN"/>
    <property type="match status" value="1"/>
</dbReference>
<comment type="caution">
    <text evidence="2">The sequence shown here is derived from an EMBL/GenBank/DDBJ whole genome shotgun (WGS) entry which is preliminary data.</text>
</comment>
<name>A0ABW3DDI2_9BACL</name>
<evidence type="ECO:0000256" key="1">
    <source>
        <dbReference type="SAM" id="Phobius"/>
    </source>
</evidence>
<dbReference type="RefSeq" id="WP_379288639.1">
    <property type="nucleotide sequence ID" value="NZ_JBHTIU010000039.1"/>
</dbReference>
<organism evidence="2 3">
    <name type="scientific">Paenibacillus residui</name>
    <dbReference type="NCBI Taxonomy" id="629724"/>
    <lineage>
        <taxon>Bacteria</taxon>
        <taxon>Bacillati</taxon>
        <taxon>Bacillota</taxon>
        <taxon>Bacilli</taxon>
        <taxon>Bacillales</taxon>
        <taxon>Paenibacillaceae</taxon>
        <taxon>Paenibacillus</taxon>
    </lineage>
</organism>
<dbReference type="EMBL" id="JBHTIU010000039">
    <property type="protein sequence ID" value="MFD0870125.1"/>
    <property type="molecule type" value="Genomic_DNA"/>
</dbReference>
<keyword evidence="1" id="KW-0812">Transmembrane</keyword>
<dbReference type="PANTHER" id="PTHR36443:SF1">
    <property type="entry name" value="BSR5223 PROTEIN"/>
    <property type="match status" value="1"/>
</dbReference>
<sequence>MNPAAKWMIIGGIILIVLGLLWQVGGRYLNLGRLPGDIVVEKENFKFYFPVVTCLLISAAGSLILYLIRMFNK</sequence>
<feature type="transmembrane region" description="Helical" evidence="1">
    <location>
        <begin position="7"/>
        <end position="25"/>
    </location>
</feature>
<proteinExistence type="predicted"/>
<reference evidence="3" key="1">
    <citation type="journal article" date="2019" name="Int. J. Syst. Evol. Microbiol.">
        <title>The Global Catalogue of Microorganisms (GCM) 10K type strain sequencing project: providing services to taxonomists for standard genome sequencing and annotation.</title>
        <authorList>
            <consortium name="The Broad Institute Genomics Platform"/>
            <consortium name="The Broad Institute Genome Sequencing Center for Infectious Disease"/>
            <person name="Wu L."/>
            <person name="Ma J."/>
        </authorList>
    </citation>
    <scope>NUCLEOTIDE SEQUENCE [LARGE SCALE GENOMIC DNA]</scope>
    <source>
        <strain evidence="3">CCUG 57263</strain>
    </source>
</reference>
<gene>
    <name evidence="2" type="ORF">ACFQ03_13265</name>
</gene>
<feature type="transmembrane region" description="Helical" evidence="1">
    <location>
        <begin position="45"/>
        <end position="68"/>
    </location>
</feature>
<evidence type="ECO:0000313" key="2">
    <source>
        <dbReference type="EMBL" id="MFD0870125.1"/>
    </source>
</evidence>
<accession>A0ABW3DDI2</accession>
<dbReference type="Proteomes" id="UP001597120">
    <property type="component" value="Unassembled WGS sequence"/>
</dbReference>
<dbReference type="InterPro" id="IPR021320">
    <property type="entry name" value="DUF2905"/>
</dbReference>
<evidence type="ECO:0000313" key="3">
    <source>
        <dbReference type="Proteomes" id="UP001597120"/>
    </source>
</evidence>
<keyword evidence="3" id="KW-1185">Reference proteome</keyword>
<keyword evidence="1" id="KW-1133">Transmembrane helix</keyword>
<keyword evidence="1" id="KW-0472">Membrane</keyword>
<protein>
    <submittedName>
        <fullName evidence="2">DUF2905 domain-containing protein</fullName>
    </submittedName>
</protein>
<dbReference type="Pfam" id="PF11146">
    <property type="entry name" value="DUF2905"/>
    <property type="match status" value="1"/>
</dbReference>